<keyword evidence="1" id="KW-0472">Membrane</keyword>
<dbReference type="InterPro" id="IPR046664">
    <property type="entry name" value="DUF6773"/>
</dbReference>
<evidence type="ECO:0000313" key="3">
    <source>
        <dbReference type="Proteomes" id="UP000003100"/>
    </source>
</evidence>
<dbReference type="PATRIC" id="fig|476272.21.peg.2965"/>
<name>C0CL93_BLAHS</name>
<dbReference type="HOGENOM" id="CLU_141500_1_0_9"/>
<evidence type="ECO:0000256" key="1">
    <source>
        <dbReference type="SAM" id="Phobius"/>
    </source>
</evidence>
<keyword evidence="3" id="KW-1185">Reference proteome</keyword>
<dbReference type="GeneID" id="86820261"/>
<feature type="transmembrane region" description="Helical" evidence="1">
    <location>
        <begin position="20"/>
        <end position="39"/>
    </location>
</feature>
<dbReference type="EMBL" id="ACBZ01000078">
    <property type="protein sequence ID" value="EEG49478.1"/>
    <property type="molecule type" value="Genomic_DNA"/>
</dbReference>
<dbReference type="Pfam" id="PF20563">
    <property type="entry name" value="DUF6773"/>
    <property type="match status" value="1"/>
</dbReference>
<organism evidence="2 3">
    <name type="scientific">Blautia hydrogenotrophica (strain DSM 10507 / JCM 14656 / S5a33)</name>
    <name type="common">Ruminococcus hydrogenotrophicus</name>
    <dbReference type="NCBI Taxonomy" id="476272"/>
    <lineage>
        <taxon>Bacteria</taxon>
        <taxon>Bacillati</taxon>
        <taxon>Bacillota</taxon>
        <taxon>Clostridia</taxon>
        <taxon>Lachnospirales</taxon>
        <taxon>Lachnospiraceae</taxon>
        <taxon>Blautia</taxon>
    </lineage>
</organism>
<dbReference type="AlphaFoldDB" id="C0CL93"/>
<reference evidence="2 3" key="1">
    <citation type="submission" date="2009-01" db="EMBL/GenBank/DDBJ databases">
        <authorList>
            <person name="Fulton L."/>
            <person name="Clifton S."/>
            <person name="Fulton B."/>
            <person name="Xu J."/>
            <person name="Minx P."/>
            <person name="Pepin K.H."/>
            <person name="Johnson M."/>
            <person name="Bhonagiri V."/>
            <person name="Nash W.E."/>
            <person name="Mardis E.R."/>
            <person name="Wilson R.K."/>
        </authorList>
    </citation>
    <scope>NUCLEOTIDE SEQUENCE [LARGE SCALE GENOMIC DNA]</scope>
    <source>
        <strain evidence="3">DSM 10507 / JCM 14656 / S5a33</strain>
    </source>
</reference>
<feature type="transmembrane region" description="Helical" evidence="1">
    <location>
        <begin position="77"/>
        <end position="99"/>
    </location>
</feature>
<feature type="transmembrane region" description="Helical" evidence="1">
    <location>
        <begin position="45"/>
        <end position="65"/>
    </location>
</feature>
<keyword evidence="1" id="KW-0812">Transmembrane</keyword>
<accession>C0CL93</accession>
<feature type="transmembrane region" description="Helical" evidence="1">
    <location>
        <begin position="111"/>
        <end position="133"/>
    </location>
</feature>
<comment type="caution">
    <text evidence="2">The sequence shown here is derived from an EMBL/GenBank/DDBJ whole genome shotgun (WGS) entry which is preliminary data.</text>
</comment>
<proteinExistence type="predicted"/>
<gene>
    <name evidence="2" type="ORF">RUMHYD_01614</name>
</gene>
<keyword evidence="1" id="KW-1133">Transmembrane helix</keyword>
<evidence type="ECO:0000313" key="2">
    <source>
        <dbReference type="EMBL" id="EEG49478.1"/>
    </source>
</evidence>
<dbReference type="eggNOG" id="ENOG5033I5V">
    <property type="taxonomic scope" value="Bacteria"/>
</dbReference>
<dbReference type="Proteomes" id="UP000003100">
    <property type="component" value="Unassembled WGS sequence"/>
</dbReference>
<reference evidence="2 3" key="2">
    <citation type="submission" date="2009-02" db="EMBL/GenBank/DDBJ databases">
        <title>Draft genome sequence of Blautia hydrogenotrophica DSM 10507 (Ruminococcus hydrogenotrophicus DSM 10507).</title>
        <authorList>
            <person name="Sudarsanam P."/>
            <person name="Ley R."/>
            <person name="Guruge J."/>
            <person name="Turnbaugh P.J."/>
            <person name="Mahowald M."/>
            <person name="Liep D."/>
            <person name="Gordon J."/>
        </authorList>
    </citation>
    <scope>NUCLEOTIDE SEQUENCE [LARGE SCALE GENOMIC DNA]</scope>
    <source>
        <strain evidence="3">DSM 10507 / JCM 14656 / S5a33</strain>
    </source>
</reference>
<sequence length="150" mass="16268">MGKNGLDERQEQITAKAGALGFYVMFLTAVFVILVQLLWNGSIENVIGETLILIAGGVTCLVGYVKNGIWTNNQSSMSVWQNLLGSVVCSGIFSVLYGIVIRKKAGPDVEIAGYVAAFFLGVTALCFICLALLGRTARKKRKKQEAKYLD</sequence>
<dbReference type="RefSeq" id="WP_005947904.1">
    <property type="nucleotide sequence ID" value="NZ_CP136423.1"/>
</dbReference>
<protein>
    <submittedName>
        <fullName evidence="2">Uncharacterized protein</fullName>
    </submittedName>
</protein>